<reference evidence="9 10" key="1">
    <citation type="submission" date="2016-10" db="EMBL/GenBank/DDBJ databases">
        <title>Reductive evolution of mitochondrial metabolism and differential evolution of invasion-related proteins in Cryptosporidium.</title>
        <authorList>
            <person name="Liu S."/>
            <person name="Roellig D.M."/>
            <person name="Guo Y."/>
            <person name="Li N."/>
            <person name="Frace M.A."/>
            <person name="Tang K."/>
            <person name="Zhang L."/>
            <person name="Feng Y."/>
            <person name="Xiao L."/>
        </authorList>
    </citation>
    <scope>NUCLEOTIDE SEQUENCE [LARGE SCALE GENOMIC DNA]</scope>
    <source>
        <strain evidence="9">30847</strain>
    </source>
</reference>
<gene>
    <name evidence="9" type="ORF">cand_031490</name>
</gene>
<comment type="similarity">
    <text evidence="2 5">Belongs to the MND1 family.</text>
</comment>
<evidence type="ECO:0000259" key="7">
    <source>
        <dbReference type="Pfam" id="PF03962"/>
    </source>
</evidence>
<dbReference type="VEuPathDB" id="CryptoDB:cand_031490"/>
<evidence type="ECO:0000256" key="1">
    <source>
        <dbReference type="ARBA" id="ARBA00004123"/>
    </source>
</evidence>
<accession>A0A1J4MCK8</accession>
<dbReference type="GeneID" id="92367333"/>
<feature type="domain" description="Mnd1 HTH" evidence="7">
    <location>
        <begin position="16"/>
        <end position="73"/>
    </location>
</feature>
<dbReference type="GO" id="GO:0003690">
    <property type="term" value="F:double-stranded DNA binding"/>
    <property type="evidence" value="ECO:0007669"/>
    <property type="project" value="InterPro"/>
</dbReference>
<evidence type="ECO:0000256" key="5">
    <source>
        <dbReference type="PIRNR" id="PIRNR026991"/>
    </source>
</evidence>
<keyword evidence="3 6" id="KW-0175">Coiled coil</keyword>
<keyword evidence="10" id="KW-1185">Reference proteome</keyword>
<comment type="function">
    <text evidence="5">Required for proper homologous chromosome pairing and efficient cross-over and intragenic recombination during meiosis.</text>
</comment>
<dbReference type="PIRSF" id="PIRSF026991">
    <property type="entry name" value="Mnd1"/>
    <property type="match status" value="1"/>
</dbReference>
<comment type="caution">
    <text evidence="9">The sequence shown here is derived from an EMBL/GenBank/DDBJ whole genome shotgun (WGS) entry which is preliminary data.</text>
</comment>
<evidence type="ECO:0000256" key="6">
    <source>
        <dbReference type="SAM" id="Coils"/>
    </source>
</evidence>
<dbReference type="Pfam" id="PF18517">
    <property type="entry name" value="LZ3wCH"/>
    <property type="match status" value="1"/>
</dbReference>
<evidence type="ECO:0000256" key="3">
    <source>
        <dbReference type="ARBA" id="ARBA00023054"/>
    </source>
</evidence>
<dbReference type="AlphaFoldDB" id="A0A1J4MCK8"/>
<evidence type="ECO:0000313" key="10">
    <source>
        <dbReference type="Proteomes" id="UP000186804"/>
    </source>
</evidence>
<dbReference type="Proteomes" id="UP000186804">
    <property type="component" value="Unassembled WGS sequence"/>
</dbReference>
<dbReference type="OrthoDB" id="273345at2759"/>
<dbReference type="GO" id="GO:0007131">
    <property type="term" value="P:reciprocal meiotic recombination"/>
    <property type="evidence" value="ECO:0007669"/>
    <property type="project" value="InterPro"/>
</dbReference>
<feature type="domain" description="Leucine zipper with capping helix" evidence="8">
    <location>
        <begin position="151"/>
        <end position="200"/>
    </location>
</feature>
<feature type="coiled-coil region" evidence="6">
    <location>
        <begin position="84"/>
        <end position="146"/>
    </location>
</feature>
<dbReference type="GO" id="GO:0005634">
    <property type="term" value="C:nucleus"/>
    <property type="evidence" value="ECO:0007669"/>
    <property type="project" value="UniProtKB-SubCell"/>
</dbReference>
<evidence type="ECO:0000313" key="9">
    <source>
        <dbReference type="EMBL" id="OII71970.1"/>
    </source>
</evidence>
<dbReference type="InterPro" id="IPR005647">
    <property type="entry name" value="Mnd1"/>
</dbReference>
<dbReference type="InterPro" id="IPR040453">
    <property type="entry name" value="Mnd1_HTH"/>
</dbReference>
<evidence type="ECO:0000256" key="2">
    <source>
        <dbReference type="ARBA" id="ARBA00005981"/>
    </source>
</evidence>
<protein>
    <submittedName>
        <fullName evidence="9">MND1 family protein</fullName>
    </submittedName>
</protein>
<name>A0A1J4MCK8_9CRYT</name>
<dbReference type="RefSeq" id="XP_067066867.1">
    <property type="nucleotide sequence ID" value="XM_067213375.1"/>
</dbReference>
<proteinExistence type="inferred from homology"/>
<organism evidence="9 10">
    <name type="scientific">Cryptosporidium andersoni</name>
    <dbReference type="NCBI Taxonomy" id="117008"/>
    <lineage>
        <taxon>Eukaryota</taxon>
        <taxon>Sar</taxon>
        <taxon>Alveolata</taxon>
        <taxon>Apicomplexa</taxon>
        <taxon>Conoidasida</taxon>
        <taxon>Coccidia</taxon>
        <taxon>Eucoccidiorida</taxon>
        <taxon>Eimeriorina</taxon>
        <taxon>Cryptosporidiidae</taxon>
        <taxon>Cryptosporidium</taxon>
    </lineage>
</organism>
<evidence type="ECO:0000256" key="4">
    <source>
        <dbReference type="ARBA" id="ARBA00023242"/>
    </source>
</evidence>
<sequence>MSRRGVSIEEKRTRLLRSLYDKKECFNLKEIEKLGKKCGIIEQTVKDILQSLVDDSLVMSDKVGSLNIFWALPSAARSMRENRINYLRATKQEIEDNIQSLNNLIEESSKTDTEETKLRKKKTERLEELTSTNEKLTKKLQHIKMMLQDNPKVLQEQINQSNEAILRWEDNICNIRQWIKKKMPGVKEREINQNFGLPNED</sequence>
<dbReference type="InterPro" id="IPR040661">
    <property type="entry name" value="LZ3wCH"/>
</dbReference>
<dbReference type="Pfam" id="PF03962">
    <property type="entry name" value="Mnd1"/>
    <property type="match status" value="1"/>
</dbReference>
<dbReference type="EMBL" id="LRBS01000120">
    <property type="protein sequence ID" value="OII71970.1"/>
    <property type="molecule type" value="Genomic_DNA"/>
</dbReference>
<evidence type="ECO:0000259" key="8">
    <source>
        <dbReference type="Pfam" id="PF18517"/>
    </source>
</evidence>
<comment type="subcellular location">
    <subcellularLocation>
        <location evidence="1 5">Nucleus</location>
    </subcellularLocation>
</comment>
<keyword evidence="4 5" id="KW-0539">Nucleus</keyword>